<comment type="caution">
    <text evidence="1">The sequence shown here is derived from an EMBL/GenBank/DDBJ whole genome shotgun (WGS) entry which is preliminary data.</text>
</comment>
<sequence>MDTSGEEHWQVALRDHAARLAFPEWMRGPTDWTSLATLYDERARPYTEVAVYRGHTRIFFRTYRGDELMQFWTELVNRIAE</sequence>
<proteinExistence type="predicted"/>
<evidence type="ECO:0000313" key="1">
    <source>
        <dbReference type="EMBL" id="MFI6504458.1"/>
    </source>
</evidence>
<organism evidence="1 2">
    <name type="scientific">Nonomuraea typhae</name>
    <dbReference type="NCBI Taxonomy" id="2603600"/>
    <lineage>
        <taxon>Bacteria</taxon>
        <taxon>Bacillati</taxon>
        <taxon>Actinomycetota</taxon>
        <taxon>Actinomycetes</taxon>
        <taxon>Streptosporangiales</taxon>
        <taxon>Streptosporangiaceae</taxon>
        <taxon>Nonomuraea</taxon>
    </lineage>
</organism>
<gene>
    <name evidence="1" type="ORF">ACIBG2_44235</name>
</gene>
<reference evidence="1 2" key="1">
    <citation type="submission" date="2024-10" db="EMBL/GenBank/DDBJ databases">
        <title>The Natural Products Discovery Center: Release of the First 8490 Sequenced Strains for Exploring Actinobacteria Biosynthetic Diversity.</title>
        <authorList>
            <person name="Kalkreuter E."/>
            <person name="Kautsar S.A."/>
            <person name="Yang D."/>
            <person name="Bader C.D."/>
            <person name="Teijaro C.N."/>
            <person name="Fluegel L."/>
            <person name="Davis C.M."/>
            <person name="Simpson J.R."/>
            <person name="Lauterbach L."/>
            <person name="Steele A.D."/>
            <person name="Gui C."/>
            <person name="Meng S."/>
            <person name="Li G."/>
            <person name="Viehrig K."/>
            <person name="Ye F."/>
            <person name="Su P."/>
            <person name="Kiefer A.F."/>
            <person name="Nichols A."/>
            <person name="Cepeda A.J."/>
            <person name="Yan W."/>
            <person name="Fan B."/>
            <person name="Jiang Y."/>
            <person name="Adhikari A."/>
            <person name="Zheng C.-J."/>
            <person name="Schuster L."/>
            <person name="Cowan T.M."/>
            <person name="Smanski M.J."/>
            <person name="Chevrette M.G."/>
            <person name="De Carvalho L.P.S."/>
            <person name="Shen B."/>
        </authorList>
    </citation>
    <scope>NUCLEOTIDE SEQUENCE [LARGE SCALE GENOMIC DNA]</scope>
    <source>
        <strain evidence="1 2">NPDC050545</strain>
    </source>
</reference>
<protein>
    <submittedName>
        <fullName evidence="1">Uncharacterized protein</fullName>
    </submittedName>
</protein>
<evidence type="ECO:0000313" key="2">
    <source>
        <dbReference type="Proteomes" id="UP001612741"/>
    </source>
</evidence>
<keyword evidence="2" id="KW-1185">Reference proteome</keyword>
<dbReference type="EMBL" id="JBITGY010000015">
    <property type="protein sequence ID" value="MFI6504458.1"/>
    <property type="molecule type" value="Genomic_DNA"/>
</dbReference>
<accession>A0ABW7Z8F0</accession>
<dbReference type="Proteomes" id="UP001612741">
    <property type="component" value="Unassembled WGS sequence"/>
</dbReference>
<name>A0ABW7Z8F0_9ACTN</name>
<dbReference type="RefSeq" id="WP_397090203.1">
    <property type="nucleotide sequence ID" value="NZ_JBITGY010000015.1"/>
</dbReference>